<dbReference type="Pfam" id="PF00561">
    <property type="entry name" value="Abhydrolase_1"/>
    <property type="match status" value="1"/>
</dbReference>
<reference evidence="2 3" key="1">
    <citation type="submission" date="2018-11" db="EMBL/GenBank/DDBJ databases">
        <authorList>
            <person name="Li F."/>
        </authorList>
    </citation>
    <scope>NUCLEOTIDE SEQUENCE [LARGE SCALE GENOMIC DNA]</scope>
    <source>
        <strain evidence="2 3">Gsoil 818</strain>
    </source>
</reference>
<sequence>MSNSTAIIDVDGRRTRVRVDGDRTNSRVVLLHGIGRSLEDWAPQFWRLSGSHRVISMDLPGSGFTQRSTSPTSLPVLARGVLATLDELGEGRPLHVMGNSLGGAVAQQLTMLAPERVASLVLVSSAGFGKEVALPLRLLSAPVLGRFMATHTTTSSARMAERMLFANPKLATASRVEHAIAIARQPGTAEVVWETAQALATLRGGVRREWREALSTSVAAAGKPTLVLWGDRDRILPARQLEEARRLLPHASSHLIEGVGHMPQIERPDEFATLVLDFLASVDRANQPRKPRRNPSMPTDL</sequence>
<feature type="domain" description="AB hydrolase-1" evidence="1">
    <location>
        <begin position="28"/>
        <end position="268"/>
    </location>
</feature>
<dbReference type="EMBL" id="RJSF01000047">
    <property type="protein sequence ID" value="RNM11793.1"/>
    <property type="molecule type" value="Genomic_DNA"/>
</dbReference>
<dbReference type="PANTHER" id="PTHR43689">
    <property type="entry name" value="HYDROLASE"/>
    <property type="match status" value="1"/>
</dbReference>
<dbReference type="Proteomes" id="UP000279994">
    <property type="component" value="Unassembled WGS sequence"/>
</dbReference>
<name>A0A3N0GH47_9ACTN</name>
<dbReference type="GO" id="GO:0016787">
    <property type="term" value="F:hydrolase activity"/>
    <property type="evidence" value="ECO:0007669"/>
    <property type="project" value="UniProtKB-KW"/>
</dbReference>
<evidence type="ECO:0000313" key="3">
    <source>
        <dbReference type="Proteomes" id="UP000279994"/>
    </source>
</evidence>
<dbReference type="InterPro" id="IPR029058">
    <property type="entry name" value="AB_hydrolase_fold"/>
</dbReference>
<dbReference type="InterPro" id="IPR000073">
    <property type="entry name" value="AB_hydrolase_1"/>
</dbReference>
<evidence type="ECO:0000259" key="1">
    <source>
        <dbReference type="Pfam" id="PF00561"/>
    </source>
</evidence>
<dbReference type="PANTHER" id="PTHR43689:SF8">
    <property type="entry name" value="ALPHA_BETA-HYDROLASES SUPERFAMILY PROTEIN"/>
    <property type="match status" value="1"/>
</dbReference>
<dbReference type="OrthoDB" id="9802489at2"/>
<dbReference type="Gene3D" id="3.40.50.1820">
    <property type="entry name" value="alpha/beta hydrolase"/>
    <property type="match status" value="1"/>
</dbReference>
<accession>A0A3N0GH47</accession>
<organism evidence="2 3">
    <name type="scientific">Nocardioides pocheonensis</name>
    <dbReference type="NCBI Taxonomy" id="661485"/>
    <lineage>
        <taxon>Bacteria</taxon>
        <taxon>Bacillati</taxon>
        <taxon>Actinomycetota</taxon>
        <taxon>Actinomycetes</taxon>
        <taxon>Propionibacteriales</taxon>
        <taxon>Nocardioidaceae</taxon>
        <taxon>Nocardioides</taxon>
    </lineage>
</organism>
<dbReference type="InterPro" id="IPR000639">
    <property type="entry name" value="Epox_hydrolase-like"/>
</dbReference>
<proteinExistence type="predicted"/>
<comment type="caution">
    <text evidence="2">The sequence shown here is derived from an EMBL/GenBank/DDBJ whole genome shotgun (WGS) entry which is preliminary data.</text>
</comment>
<evidence type="ECO:0000313" key="2">
    <source>
        <dbReference type="EMBL" id="RNM11793.1"/>
    </source>
</evidence>
<dbReference type="PRINTS" id="PR00111">
    <property type="entry name" value="ABHYDROLASE"/>
</dbReference>
<dbReference type="PRINTS" id="PR00412">
    <property type="entry name" value="EPOXHYDRLASE"/>
</dbReference>
<gene>
    <name evidence="2" type="ORF">EFL26_21830</name>
</gene>
<keyword evidence="3" id="KW-1185">Reference proteome</keyword>
<protein>
    <submittedName>
        <fullName evidence="2">Alpha/beta fold hydrolase</fullName>
    </submittedName>
</protein>
<dbReference type="SUPFAM" id="SSF53474">
    <property type="entry name" value="alpha/beta-Hydrolases"/>
    <property type="match status" value="1"/>
</dbReference>
<dbReference type="RefSeq" id="WP_123225026.1">
    <property type="nucleotide sequence ID" value="NZ_RJSF01000047.1"/>
</dbReference>
<keyword evidence="2" id="KW-0378">Hydrolase</keyword>
<dbReference type="AlphaFoldDB" id="A0A3N0GH47"/>